<keyword evidence="3 12" id="KW-0378">Hydrolase</keyword>
<dbReference type="GO" id="GO:0006281">
    <property type="term" value="P:DNA repair"/>
    <property type="evidence" value="ECO:0007669"/>
    <property type="project" value="UniProtKB-KW"/>
</dbReference>
<dbReference type="InterPro" id="IPR013701">
    <property type="entry name" value="Lhr-like_DEAD/DEAH_assoc"/>
</dbReference>
<dbReference type="GO" id="GO:0004386">
    <property type="term" value="F:helicase activity"/>
    <property type="evidence" value="ECO:0007669"/>
    <property type="project" value="UniProtKB-KW"/>
</dbReference>
<dbReference type="InterPro" id="IPR052511">
    <property type="entry name" value="ATP-dep_Helicase"/>
</dbReference>
<dbReference type="Pfam" id="PF00270">
    <property type="entry name" value="DEAD"/>
    <property type="match status" value="1"/>
</dbReference>
<dbReference type="EC" id="3.6.1.-" evidence="12"/>
<dbReference type="SMART" id="SM00487">
    <property type="entry name" value="DEXDc"/>
    <property type="match status" value="1"/>
</dbReference>
<evidence type="ECO:0000256" key="1">
    <source>
        <dbReference type="ARBA" id="ARBA00022741"/>
    </source>
</evidence>
<dbReference type="Gene3D" id="3.40.50.300">
    <property type="entry name" value="P-loop containing nucleotide triphosphate hydrolases"/>
    <property type="match status" value="2"/>
</dbReference>
<dbReference type="Pfam" id="PF23234">
    <property type="entry name" value="WHD_4th_Lhr"/>
    <property type="match status" value="1"/>
</dbReference>
<dbReference type="EMBL" id="CP011801">
    <property type="protein sequence ID" value="ALA57473.1"/>
    <property type="molecule type" value="Genomic_DNA"/>
</dbReference>
<evidence type="ECO:0000259" key="11">
    <source>
        <dbReference type="PROSITE" id="PS51194"/>
    </source>
</evidence>
<name>A0A0K2G950_NITMO</name>
<accession>A0A0K2G950</accession>
<evidence type="ECO:0000313" key="13">
    <source>
        <dbReference type="Proteomes" id="UP000069205"/>
    </source>
</evidence>
<feature type="domain" description="Helicase C-terminal" evidence="11">
    <location>
        <begin position="264"/>
        <end position="425"/>
    </location>
</feature>
<dbReference type="OrthoDB" id="9774462at2"/>
<dbReference type="GO" id="GO:0003677">
    <property type="term" value="F:DNA binding"/>
    <property type="evidence" value="ECO:0007669"/>
    <property type="project" value="UniProtKB-KW"/>
</dbReference>
<dbReference type="Pfam" id="PF00271">
    <property type="entry name" value="Helicase_C"/>
    <property type="match status" value="1"/>
</dbReference>
<keyword evidence="4 12" id="KW-0347">Helicase</keyword>
<evidence type="ECO:0000256" key="2">
    <source>
        <dbReference type="ARBA" id="ARBA00022763"/>
    </source>
</evidence>
<keyword evidence="13" id="KW-1185">Reference proteome</keyword>
<dbReference type="STRING" id="42253.NITMOv2_1042"/>
<dbReference type="InterPro" id="IPR027417">
    <property type="entry name" value="P-loop_NTPase"/>
</dbReference>
<evidence type="ECO:0000256" key="6">
    <source>
        <dbReference type="ARBA" id="ARBA00023125"/>
    </source>
</evidence>
<dbReference type="PANTHER" id="PTHR47962">
    <property type="entry name" value="ATP-DEPENDENT HELICASE LHR-RELATED-RELATED"/>
    <property type="match status" value="1"/>
</dbReference>
<protein>
    <submittedName>
        <fullName evidence="12">Putative ATP-dependent DNA helicase Lhr</fullName>
        <ecNumber evidence="12">3.6.1.-</ecNumber>
    </submittedName>
</protein>
<evidence type="ECO:0000256" key="4">
    <source>
        <dbReference type="ARBA" id="ARBA00022806"/>
    </source>
</evidence>
<dbReference type="InterPro" id="IPR055367">
    <property type="entry name" value="WH4_Lhr"/>
</dbReference>
<dbReference type="CDD" id="cd18796">
    <property type="entry name" value="SF2_C_LHR"/>
    <property type="match status" value="1"/>
</dbReference>
<keyword evidence="5" id="KW-0067">ATP-binding</keyword>
<dbReference type="InterPro" id="IPR055368">
    <property type="entry name" value="WH3_Lhr"/>
</dbReference>
<gene>
    <name evidence="12" type="ORF">NITMOv2_1042</name>
</gene>
<dbReference type="InterPro" id="IPR011545">
    <property type="entry name" value="DEAD/DEAH_box_helicase_dom"/>
</dbReference>
<dbReference type="GO" id="GO:0005524">
    <property type="term" value="F:ATP binding"/>
    <property type="evidence" value="ECO:0007669"/>
    <property type="project" value="UniProtKB-KW"/>
</dbReference>
<organism evidence="12 13">
    <name type="scientific">Nitrospira moscoviensis</name>
    <dbReference type="NCBI Taxonomy" id="42253"/>
    <lineage>
        <taxon>Bacteria</taxon>
        <taxon>Pseudomonadati</taxon>
        <taxon>Nitrospirota</taxon>
        <taxon>Nitrospiria</taxon>
        <taxon>Nitrospirales</taxon>
        <taxon>Nitrospiraceae</taxon>
        <taxon>Nitrospira</taxon>
    </lineage>
</organism>
<dbReference type="SUPFAM" id="SSF52540">
    <property type="entry name" value="P-loop containing nucleoside triphosphate hydrolases"/>
    <property type="match status" value="1"/>
</dbReference>
<dbReference type="PROSITE" id="PS51192">
    <property type="entry name" value="HELICASE_ATP_BIND_1"/>
    <property type="match status" value="1"/>
</dbReference>
<keyword evidence="1" id="KW-0547">Nucleotide-binding</keyword>
<dbReference type="KEGG" id="nmv:NITMOv2_1042"/>
<feature type="region of interest" description="Disordered" evidence="9">
    <location>
        <begin position="1289"/>
        <end position="1310"/>
    </location>
</feature>
<dbReference type="PANTHER" id="PTHR47962:SF5">
    <property type="entry name" value="ATP-DEPENDENT HELICASE LHR-RELATED"/>
    <property type="match status" value="1"/>
</dbReference>
<dbReference type="RefSeq" id="WP_053378810.1">
    <property type="nucleotide sequence ID" value="NZ_CP011801.1"/>
</dbReference>
<dbReference type="SMART" id="SM00490">
    <property type="entry name" value="HELICc"/>
    <property type="match status" value="1"/>
</dbReference>
<reference evidence="12 13" key="1">
    <citation type="journal article" date="2015" name="Proc. Natl. Acad. Sci. U.S.A.">
        <title>Expanded metabolic versatility of ubiquitous nitrite-oxidizing bacteria from the genus Nitrospira.</title>
        <authorList>
            <person name="Koch H."/>
            <person name="Lucker S."/>
            <person name="Albertsen M."/>
            <person name="Kitzinger K."/>
            <person name="Herbold C."/>
            <person name="Spieck E."/>
            <person name="Nielsen P.H."/>
            <person name="Wagner M."/>
            <person name="Daims H."/>
        </authorList>
    </citation>
    <scope>NUCLEOTIDE SEQUENCE [LARGE SCALE GENOMIC DNA]</scope>
    <source>
        <strain evidence="12 13">NSP M-1</strain>
    </source>
</reference>
<dbReference type="GO" id="GO:0016887">
    <property type="term" value="F:ATP hydrolysis activity"/>
    <property type="evidence" value="ECO:0007669"/>
    <property type="project" value="TreeGrafter"/>
</dbReference>
<dbReference type="Pfam" id="PF17782">
    <property type="entry name" value="WHD_DprA"/>
    <property type="match status" value="1"/>
</dbReference>
<dbReference type="Pfam" id="PF19306">
    <property type="entry name" value="WHD_Lhr"/>
    <property type="match status" value="1"/>
</dbReference>
<evidence type="ECO:0000256" key="5">
    <source>
        <dbReference type="ARBA" id="ARBA00022840"/>
    </source>
</evidence>
<dbReference type="InterPro" id="IPR041614">
    <property type="entry name" value="DprA_WH"/>
</dbReference>
<evidence type="ECO:0000259" key="10">
    <source>
        <dbReference type="PROSITE" id="PS51192"/>
    </source>
</evidence>
<dbReference type="InterPro" id="IPR014001">
    <property type="entry name" value="Helicase_ATP-bd"/>
</dbReference>
<proteinExistence type="predicted"/>
<dbReference type="InterPro" id="IPR001650">
    <property type="entry name" value="Helicase_C-like"/>
</dbReference>
<dbReference type="Pfam" id="PF23235">
    <property type="entry name" value="WHD_3rd_Lhr"/>
    <property type="match status" value="1"/>
</dbReference>
<sequence length="1451" mass="159486">MPLSRFHPLIANWFHSRVGEPTDVQQQAWPVIQSGVDALIAAPTGSGKTLAAFLSCIDSLFQQALARELDDVTQVLYVSPLKALSNDVQKNLQKPLAEIGQAALQAGLLMPELRVLVRTGDTPMADRQQMLKRPPHILVTTPESLFILLTAEKSRRMLQTVRTVIVDEIHALAPNKRGAHLALSLERLEALTLRNPQRIGLSATQRPIELVAQFLVGAPSPTPLPPGERGCTIIDVGHRRELDLAIEVPKDELSAVATNAIWADVYDRVAELVREHRSTLVFVNTRRLAERVAHYLEDRLQDLGPDVVAAHHGSLSRHIRLSAEERLKSGKTRVVIATASLELGIDVGTVDLVCQIGSPRAIATALQRIGRAGHWITAIPKGRLFAMTRDELLECAALVRAIRAGTLDRIDVPIAPLDILAQQIVAASATQSWTEDELFALCRRAYPYRNLARADFDHVVRMLADGIATNRGRGHAYLFHDRINHRLKGRRGARLAAITSGGAIPDTANYAVIAEPDGTVVGSVDEDFAVESLAGDIMLLGNTSWRIKGIEAGKVRVEDAQGAPPNIPFWRGEAPSRTAELSAEVSSLRGEIADRLSISAINHQPSAISSESLPITHHASLITWLKQECALDRRGAEQVIAYVAAGMAVLGTVPAQRRIVAERFFDESGGMQLVLHAPFGGRINRAWGLALRKRFCVTFDFELQAAATDNGLVISLGEKHSFPLDSVFGYLHAATVREVLIQAVLLAPMFSTRWRWNASRSLALLRFANGKKVPPQIQRMRSEDLLAAVFPDAIACQENLTGARAARQIPEHPLVQETLRDCLTEAMDIDGLTAVLRAIEQKEIECVAVDTPVPSPFSHEILNANPYAFLDDAPLEERRARAVEMRRTLPPDLQGQVGALDPAAIEEVEREAWPVVRDADELHDALLTLVWVPVEQAEAWAAFLPRLIEEGRAAEIEGRGHAEGRKARGLVTAENRDRIEKLFASGDDATMDAIVQGWMESIGPTTVEQLAARLHLPADRINAAMLRLEAQGQVLRGRFTLHASRFTNDETEWCHRRLLVRIHRLTIGALRKEIEPVTAAEFMSFLLRWQHAAPGARLHGEAGLAEVIGQLAGFEAAASAWEPHLLRTRLAKYEPAWLDRLCLSGAVAWGRLSTPVRSTGIGEETARRIVPTSAAPVSLFPREAAEWLITAADGTIPTWLSGVAQRVLQCLRQRGASFFSEITRETGRLAAEVEQGLWELVAAGLVTADGFDNLRALFDPHRRRAEGRDRFRSPRHAGGRWSLLRNAVSPPPSAVGPQSPDASRITHHSSRSIEPLARQLLRRYGVVFRDVLGRESSSIAWRDLLMQYRRMELQGEVRGGRFVSGFVGEQFALPDALESLRAFRKTGFNLPQEVKLSAVDPLNLAGVILPGPRIPAVPTNFLVIKDGVVVRTVIGRAREIRELGLAKAESV</sequence>
<dbReference type="Proteomes" id="UP000069205">
    <property type="component" value="Chromosome"/>
</dbReference>
<evidence type="ECO:0000256" key="7">
    <source>
        <dbReference type="ARBA" id="ARBA00023204"/>
    </source>
</evidence>
<feature type="domain" description="Helicase ATP-binding" evidence="10">
    <location>
        <begin position="29"/>
        <end position="223"/>
    </location>
</feature>
<keyword evidence="6" id="KW-0238">DNA-binding</keyword>
<evidence type="ECO:0000256" key="3">
    <source>
        <dbReference type="ARBA" id="ARBA00022801"/>
    </source>
</evidence>
<dbReference type="CDD" id="cd17922">
    <property type="entry name" value="DEXHc_LHR-like"/>
    <property type="match status" value="1"/>
</dbReference>
<dbReference type="PROSITE" id="PS51194">
    <property type="entry name" value="HELICASE_CTER"/>
    <property type="match status" value="1"/>
</dbReference>
<evidence type="ECO:0000256" key="9">
    <source>
        <dbReference type="SAM" id="MobiDB-lite"/>
    </source>
</evidence>
<dbReference type="InterPro" id="IPR045628">
    <property type="entry name" value="Lhr_WH_dom"/>
</dbReference>
<keyword evidence="8" id="KW-0413">Isomerase</keyword>
<keyword evidence="2" id="KW-0227">DNA damage</keyword>
<dbReference type="PATRIC" id="fig|42253.5.peg.1025"/>
<dbReference type="Pfam" id="PF08494">
    <property type="entry name" value="DEAD_assoc"/>
    <property type="match status" value="1"/>
</dbReference>
<evidence type="ECO:0000313" key="12">
    <source>
        <dbReference type="EMBL" id="ALA57473.1"/>
    </source>
</evidence>
<evidence type="ECO:0000256" key="8">
    <source>
        <dbReference type="ARBA" id="ARBA00023235"/>
    </source>
</evidence>
<keyword evidence="7" id="KW-0234">DNA repair</keyword>